<evidence type="ECO:0008006" key="3">
    <source>
        <dbReference type="Google" id="ProtNLM"/>
    </source>
</evidence>
<proteinExistence type="predicted"/>
<organism evidence="1 2">
    <name type="scientific">Paradevosia shaoguanensis</name>
    <dbReference type="NCBI Taxonomy" id="1335043"/>
    <lineage>
        <taxon>Bacteria</taxon>
        <taxon>Pseudomonadati</taxon>
        <taxon>Pseudomonadota</taxon>
        <taxon>Alphaproteobacteria</taxon>
        <taxon>Hyphomicrobiales</taxon>
        <taxon>Devosiaceae</taxon>
        <taxon>Paradevosia</taxon>
    </lineage>
</organism>
<evidence type="ECO:0000313" key="2">
    <source>
        <dbReference type="Proteomes" id="UP001156140"/>
    </source>
</evidence>
<gene>
    <name evidence="1" type="ORF">ML536_19985</name>
</gene>
<evidence type="ECO:0000313" key="1">
    <source>
        <dbReference type="EMBL" id="MCI0129119.1"/>
    </source>
</evidence>
<name>A0AA41UF33_9HYPH</name>
<dbReference type="EMBL" id="JALAZD010000004">
    <property type="protein sequence ID" value="MCI0129119.1"/>
    <property type="molecule type" value="Genomic_DNA"/>
</dbReference>
<dbReference type="RefSeq" id="WP_281737084.1">
    <property type="nucleotide sequence ID" value="NZ_JAKETQ010000004.1"/>
</dbReference>
<accession>A0AA41UF33</accession>
<sequence length="99" mass="10953">MSEYSSYMIADARLVILRELKAQTDGRLNETILTSVLDTFGYRKSRDWVRTQLRAMADVGAVSITEVGSVLIAEITRTGLDHVDRRTVIEGIARPSPGA</sequence>
<dbReference type="AlphaFoldDB" id="A0AA41UF33"/>
<reference evidence="1" key="1">
    <citation type="submission" date="2022-03" db="EMBL/GenBank/DDBJ databases">
        <title>The complete genome sequence of a Methyloterrigena soli.</title>
        <authorList>
            <person name="Zi Z."/>
        </authorList>
    </citation>
    <scope>NUCLEOTIDE SEQUENCE</scope>
    <source>
        <strain evidence="1">M48</strain>
    </source>
</reference>
<keyword evidence="2" id="KW-1185">Reference proteome</keyword>
<dbReference type="Proteomes" id="UP001156140">
    <property type="component" value="Unassembled WGS sequence"/>
</dbReference>
<comment type="caution">
    <text evidence="1">The sequence shown here is derived from an EMBL/GenBank/DDBJ whole genome shotgun (WGS) entry which is preliminary data.</text>
</comment>
<protein>
    <recommendedName>
        <fullName evidence="3">Phage related protein</fullName>
    </recommendedName>
</protein>